<evidence type="ECO:0000313" key="12">
    <source>
        <dbReference type="Proteomes" id="UP000001593"/>
    </source>
</evidence>
<dbReference type="STRING" id="45351.A7RPB2"/>
<feature type="domain" description="MRH" evidence="10">
    <location>
        <begin position="1978"/>
        <end position="2237"/>
    </location>
</feature>
<feature type="domain" description="MRH" evidence="10">
    <location>
        <begin position="1571"/>
        <end position="1713"/>
    </location>
</feature>
<name>A7RPB2_NEMVE</name>
<dbReference type="HOGENOM" id="CLU_001182_0_0_1"/>
<proteinExistence type="predicted"/>
<evidence type="ECO:0000256" key="1">
    <source>
        <dbReference type="ARBA" id="ARBA00004308"/>
    </source>
</evidence>
<dbReference type="Gene3D" id="2.70.130.10">
    <property type="entry name" value="Mannose-6-phosphate receptor binding domain"/>
    <property type="match status" value="15"/>
</dbReference>
<feature type="domain" description="MRH" evidence="10">
    <location>
        <begin position="1258"/>
        <end position="1414"/>
    </location>
</feature>
<dbReference type="Pfam" id="PF00878">
    <property type="entry name" value="CIMR"/>
    <property type="match status" value="13"/>
</dbReference>
<dbReference type="InterPro" id="IPR009011">
    <property type="entry name" value="Man6P_isomerase_rcpt-bd_dom_sf"/>
</dbReference>
<dbReference type="Proteomes" id="UP000001593">
    <property type="component" value="Unassembled WGS sequence"/>
</dbReference>
<dbReference type="GO" id="GO:0005802">
    <property type="term" value="C:trans-Golgi network"/>
    <property type="evidence" value="ECO:0000318"/>
    <property type="project" value="GO_Central"/>
</dbReference>
<accession>A7RPB2</accession>
<keyword evidence="6 8" id="KW-0472">Membrane</keyword>
<dbReference type="FunFam" id="2.70.130.10:FF:000016">
    <property type="entry name" value="Insulin-like growth factor 2 receptor"/>
    <property type="match status" value="1"/>
</dbReference>
<dbReference type="PANTHER" id="PTHR15071">
    <property type="entry name" value="MANNOSE-6-PHOSPHATE RECEPTOR FAMILY MEMBER"/>
    <property type="match status" value="1"/>
</dbReference>
<dbReference type="OMA" id="FITYQSS"/>
<dbReference type="FunFam" id="2.70.130.10:FF:000005">
    <property type="entry name" value="Insulin-like growth factor 2 receptor"/>
    <property type="match status" value="2"/>
</dbReference>
<evidence type="ECO:0000313" key="11">
    <source>
        <dbReference type="EMBL" id="EDO46654.1"/>
    </source>
</evidence>
<reference evidence="11 12" key="1">
    <citation type="journal article" date="2007" name="Science">
        <title>Sea anemone genome reveals ancestral eumetazoan gene repertoire and genomic organization.</title>
        <authorList>
            <person name="Putnam N.H."/>
            <person name="Srivastava M."/>
            <person name="Hellsten U."/>
            <person name="Dirks B."/>
            <person name="Chapman J."/>
            <person name="Salamov A."/>
            <person name="Terry A."/>
            <person name="Shapiro H."/>
            <person name="Lindquist E."/>
            <person name="Kapitonov V.V."/>
            <person name="Jurka J."/>
            <person name="Genikhovich G."/>
            <person name="Grigoriev I.V."/>
            <person name="Lucas S.M."/>
            <person name="Steele R.E."/>
            <person name="Finnerty J.R."/>
            <person name="Technau U."/>
            <person name="Martindale M.Q."/>
            <person name="Rokhsar D.S."/>
        </authorList>
    </citation>
    <scope>NUCLEOTIDE SEQUENCE [LARGE SCALE GENOMIC DNA]</scope>
    <source>
        <strain evidence="12">CH2 X CH6</strain>
    </source>
</reference>
<dbReference type="InterPro" id="IPR044865">
    <property type="entry name" value="MRH_dom"/>
</dbReference>
<keyword evidence="5 8" id="KW-1133">Transmembrane helix</keyword>
<dbReference type="GO" id="GO:0005886">
    <property type="term" value="C:plasma membrane"/>
    <property type="evidence" value="ECO:0000318"/>
    <property type="project" value="GO_Central"/>
</dbReference>
<dbReference type="FunFam" id="2.70.130.10:FF:000020">
    <property type="entry name" value="Insulin-like growth factor 2 receptor"/>
    <property type="match status" value="1"/>
</dbReference>
<dbReference type="PROSITE" id="PS51914">
    <property type="entry name" value="MRH"/>
    <property type="match status" value="13"/>
</dbReference>
<dbReference type="FunFam" id="2.70.130.10:FF:000080">
    <property type="match status" value="1"/>
</dbReference>
<feature type="domain" description="MRH" evidence="10">
    <location>
        <begin position="1108"/>
        <end position="1251"/>
    </location>
</feature>
<feature type="domain" description="MRH" evidence="10">
    <location>
        <begin position="30"/>
        <end position="166"/>
    </location>
</feature>
<protein>
    <recommendedName>
        <fullName evidence="10">MRH domain-containing protein</fullName>
    </recommendedName>
</protein>
<keyword evidence="12" id="KW-1185">Reference proteome</keyword>
<dbReference type="eggNOG" id="KOG4504">
    <property type="taxonomic scope" value="Eukaryota"/>
</dbReference>
<feature type="domain" description="MRH" evidence="10">
    <location>
        <begin position="470"/>
        <end position="615"/>
    </location>
</feature>
<dbReference type="InterPro" id="IPR000479">
    <property type="entry name" value="CIMR_rpt"/>
</dbReference>
<feature type="domain" description="MRH" evidence="10">
    <location>
        <begin position="780"/>
        <end position="957"/>
    </location>
</feature>
<feature type="domain" description="MRH" evidence="10">
    <location>
        <begin position="621"/>
        <end position="777"/>
    </location>
</feature>
<evidence type="ECO:0000256" key="8">
    <source>
        <dbReference type="SAM" id="Phobius"/>
    </source>
</evidence>
<feature type="domain" description="MRH" evidence="10">
    <location>
        <begin position="1834"/>
        <end position="1975"/>
    </location>
</feature>
<dbReference type="GO" id="GO:0005537">
    <property type="term" value="F:D-mannose binding"/>
    <property type="evidence" value="ECO:0007669"/>
    <property type="project" value="InterPro"/>
</dbReference>
<dbReference type="SUPFAM" id="SSF50911">
    <property type="entry name" value="Mannose 6-phosphate receptor domain"/>
    <property type="match status" value="15"/>
</dbReference>
<feature type="domain" description="MRH" evidence="10">
    <location>
        <begin position="963"/>
        <end position="1105"/>
    </location>
</feature>
<evidence type="ECO:0000256" key="6">
    <source>
        <dbReference type="ARBA" id="ARBA00023136"/>
    </source>
</evidence>
<dbReference type="EMBL" id="DS469525">
    <property type="protein sequence ID" value="EDO46654.1"/>
    <property type="molecule type" value="Genomic_DNA"/>
</dbReference>
<feature type="transmembrane region" description="Helical" evidence="8">
    <location>
        <begin position="2259"/>
        <end position="2279"/>
    </location>
</feature>
<evidence type="ECO:0000256" key="5">
    <source>
        <dbReference type="ARBA" id="ARBA00022989"/>
    </source>
</evidence>
<evidence type="ECO:0000256" key="4">
    <source>
        <dbReference type="ARBA" id="ARBA00022729"/>
    </source>
</evidence>
<dbReference type="PANTHER" id="PTHR15071:SF17">
    <property type="entry name" value="CATION-INDEPENDENT MANNOSE-6-PHOSPHATE RECEPTOR"/>
    <property type="match status" value="1"/>
</dbReference>
<dbReference type="InParanoid" id="A7RPB2"/>
<keyword evidence="7" id="KW-1015">Disulfide bond</keyword>
<evidence type="ECO:0000256" key="3">
    <source>
        <dbReference type="ARBA" id="ARBA00022692"/>
    </source>
</evidence>
<evidence type="ECO:0000256" key="7">
    <source>
        <dbReference type="ARBA" id="ARBA00023157"/>
    </source>
</evidence>
<evidence type="ECO:0000256" key="2">
    <source>
        <dbReference type="ARBA" id="ARBA00022448"/>
    </source>
</evidence>
<dbReference type="GO" id="GO:0005770">
    <property type="term" value="C:late endosome"/>
    <property type="evidence" value="ECO:0000318"/>
    <property type="project" value="GO_Central"/>
</dbReference>
<dbReference type="GO" id="GO:0005520">
    <property type="term" value="F:insulin-like growth factor binding"/>
    <property type="evidence" value="ECO:0000318"/>
    <property type="project" value="GO_Central"/>
</dbReference>
<dbReference type="FunFam" id="2.70.130.10:FF:000081">
    <property type="match status" value="1"/>
</dbReference>
<feature type="chain" id="PRO_5002714597" description="MRH domain-containing protein" evidence="9">
    <location>
        <begin position="27"/>
        <end position="2285"/>
    </location>
</feature>
<dbReference type="FunFam" id="2.70.130.10:FF:000028">
    <property type="entry name" value="Mannose-6-phosphate/insulin-like growth factor II receptor"/>
    <property type="match status" value="1"/>
</dbReference>
<comment type="subcellular location">
    <subcellularLocation>
        <location evidence="1">Endomembrane system</location>
    </subcellularLocation>
</comment>
<dbReference type="GO" id="GO:0007041">
    <property type="term" value="P:lysosomal transport"/>
    <property type="evidence" value="ECO:0000318"/>
    <property type="project" value="GO_Central"/>
</dbReference>
<dbReference type="SMART" id="SM01404">
    <property type="entry name" value="CIMR"/>
    <property type="match status" value="13"/>
</dbReference>
<feature type="signal peptide" evidence="9">
    <location>
        <begin position="1"/>
        <end position="26"/>
    </location>
</feature>
<organism evidence="11 12">
    <name type="scientific">Nematostella vectensis</name>
    <name type="common">Starlet sea anemone</name>
    <dbReference type="NCBI Taxonomy" id="45351"/>
    <lineage>
        <taxon>Eukaryota</taxon>
        <taxon>Metazoa</taxon>
        <taxon>Cnidaria</taxon>
        <taxon>Anthozoa</taxon>
        <taxon>Hexacorallia</taxon>
        <taxon>Actiniaria</taxon>
        <taxon>Edwardsiidae</taxon>
        <taxon>Nematostella</taxon>
    </lineage>
</organism>
<sequence>MAAEAAKVIFLLFSTFLSKLLSYSQASLLPTCTHQVGDKKFTIIRRVWEYRSDGHTYMIDLCDQLLKPTDCRGAAICKLRGSADNGFNLGLFSKTTKELFGDNAGYSIEFTNKDGKCEDKSQGGVTSRILMRCGKYMGYPELIDHYTTDKDCVYIFEFITNQACNTPPTAAEVPCSFYSPLDGKKRDLTPLIKTKGGHQVASDNPSLDFHINICREITPTTGHTQHCPAGSAACNGTASTGDITLASMPKATSKYEIEIWYNVSKTVPGCPGKPFTKITLACPKELHQAGVRGPIMTSSVNCLYEVFWETQFACPQETLMSNNSCVLTNDLVQFDLTPLKQDGVNYKVYHLGADKKNYTYFINVCGSTNIPCEPDGTNASVCQIIPDSRQVVSLGVYYKQELRYADGELTLTYKSGKTCHSGFKRETVITFKCNPSIDKGRPVFSNELYCLYLFEWETKYACAPSRRTGSGCRVENDNGVRFDLSELVRVDQPNWLAIDGESGSSGKQFYINVCGKLSKDNRTSGCKPGSSACMILKDGAHNLGTYSDPPVLNPDNSVKLVYKEGDECVNGIKRTTTITFVCHPGDLTSPPVLVGHSQDNCQFTFIWKTAVACPLGVNVGENCKVQDPEAGYVFDLSPLSTAKPPFSKNSYFTANSTGSGYEFFLKVCSAFNISNTKCINAGACQQSKQSTYLIGRPNSRLHYYDGIIRLTYQDGDVCRHNKQYLMLLYCMTQPRKSHISFMCDPLALSNGIGSPVYDSEDECTYHFRWFTKYACPAKVIECAAHAGSDQYDLSSLVKTDDNWVASVKPTLLSPGKFYINICRSLNLRPEVGNCLGTSSVCLITNKGSAINLGSVNEALKVEAQDSVSLTYSGGDACGLGGKYSAEILFICKKGATGFQELGCNGKYFQKLNFGFRKGFQELFLSNKKGVMDTSPVFQGTDKCKYMFRWESAASCRITNVIGANCSVQDPKSSTVFNLLPLSKPTLSPYTLTTLDGRTFKLNICGKIRSCNADSSAEVGACLTEVGKSTIIGIQSQKLEFRGETLVLTYSDGDRDGVTGLPRITRIRFYCDPTTPLGQPKFIEQASEAEGEAYYFDFQTSLACSAKQVQCAIEANGMKYDLTPLALQTGNWDAVDVRPSKKHLHYYINVCKPYNQPVGGSSCPGGPIGGCQEDHKLNTGHNLGYVQSNPQVSGVEQDDNPYYGGDGCHDKFNRSTRINLHCSKTMGSPIFTTETPECEYVFDWKTPSACHLTRTAGPGDCSVTDEQYGYRFDLSSLYNKNKDYQIRLGSATLSLNVCNPTKSCGANQGACYTEQSAKSMSLGDFSKVLTYFDGEITLRYASSQCSVLIIFECDASKRGSENEKEAKRLLCLLYCLNISLLKITFGKQGNGPVFESKADKCNYTLRWATDLACRPMTHVQCSVRKELASGDEQYDFAPLAKSDTNWKAISSDSNVYYINMCRSLVHRNETFGCSPTAGVCKYDPSKKKYMNLGSLAKGPQLVNSNIFLLYEGGDACANGKVASTRILMECGGSEEAAPQFVSKDEQDSCRYEFLWNTKYACAINDVNQTVTNDCKATNPVTNYQFDINNLRDKKSDYNVTTLTGYYFLINVCGTLNSKNDCGDKSSSCQLLSSDPKFHFNAGNTNSQIRFADSVLTLSLTGGDLCHHSNTYRQTIISFTCKDTADDFVGAPVFVAESDQCEYYFAWETSYACERKTECSPVQYNTDTQTNTKYSLRQLAKDKSNWVVVPSGGTKSSYFINVCRPLVPMAGVNCPAGAAACEKTDKNAYSLGRPTGSPTIDENGKITILYKHGDGTRTSLITLTCAAGSLEIPMYDKCSLYDNSTEHMYNISTLKLYKGESYIELEAPDSSRVQVSVCGNLKKEEKSNCFGASVCLVSADGKETALGLEKFHSITYLHDENTLMLKYCNKDCATASVTSRLVFLCDREESNSVPYSLESVGKYGANVVWRTPLACPPSQTECLFYNNGQSYDLSLLSSRSGNWFYEDRKRNSYWFNICRGVSNVAMCPPSAAVCGKLDSSSRIVVLGYTQTQEFLSQGDNKIMLRYTGDKIDGCSRPVTVSFQFVCGAKVGKPERTGENVPLQNCRAKHPISMATIDFNKLHGENSYIKVPGNGITRYLFNLCQPIRNTEEKQCEGSDLCKITSSAIPMTAKDRKLFYEDDLFQLQITTTHSCPTGGFYKFIIDFECSDKTPVGTPVFEYESSSCQVVFSWATALVCTDLSGRVIDDASRASVLSSAGSKAGVAFAVIFVLLFIAAVVFVIHKRSRR</sequence>
<feature type="domain" description="MRH" evidence="10">
    <location>
        <begin position="173"/>
        <end position="316"/>
    </location>
</feature>
<feature type="domain" description="MRH" evidence="10">
    <location>
        <begin position="1418"/>
        <end position="1562"/>
    </location>
</feature>
<evidence type="ECO:0000256" key="9">
    <source>
        <dbReference type="SAM" id="SignalP"/>
    </source>
</evidence>
<keyword evidence="2" id="KW-0813">Transport</keyword>
<keyword evidence="3 8" id="KW-0812">Transmembrane</keyword>
<dbReference type="PhylomeDB" id="A7RPB2"/>
<gene>
    <name evidence="11" type="ORF">NEMVEDRAFT_v1g200061</name>
</gene>
<feature type="domain" description="MRH" evidence="10">
    <location>
        <begin position="323"/>
        <end position="464"/>
    </location>
</feature>
<dbReference type="FunFam" id="2.70.130.10:FF:000011">
    <property type="entry name" value="Insulin-like growth factor 2 receptor"/>
    <property type="match status" value="1"/>
</dbReference>
<dbReference type="GO" id="GO:0038023">
    <property type="term" value="F:signaling receptor activity"/>
    <property type="evidence" value="ECO:0007669"/>
    <property type="project" value="InterPro"/>
</dbReference>
<evidence type="ECO:0000259" key="10">
    <source>
        <dbReference type="PROSITE" id="PS51914"/>
    </source>
</evidence>
<keyword evidence="4 9" id="KW-0732">Signal</keyword>